<dbReference type="Proteomes" id="UP000031838">
    <property type="component" value="Chromosome 1"/>
</dbReference>
<dbReference type="InterPro" id="IPR036259">
    <property type="entry name" value="MFS_trans_sf"/>
</dbReference>
<feature type="transmembrane region" description="Helical" evidence="8">
    <location>
        <begin position="359"/>
        <end position="378"/>
    </location>
</feature>
<keyword evidence="5 8" id="KW-0812">Transmembrane</keyword>
<feature type="transmembrane region" description="Helical" evidence="8">
    <location>
        <begin position="144"/>
        <end position="167"/>
    </location>
</feature>
<dbReference type="InterPro" id="IPR001958">
    <property type="entry name" value="Tet-R_TetA/multi-R_MdtG-like"/>
</dbReference>
<dbReference type="GO" id="GO:0016020">
    <property type="term" value="C:membrane"/>
    <property type="evidence" value="ECO:0007669"/>
    <property type="project" value="UniProtKB-SubCell"/>
</dbReference>
<evidence type="ECO:0000256" key="6">
    <source>
        <dbReference type="ARBA" id="ARBA00022989"/>
    </source>
</evidence>
<evidence type="ECO:0000256" key="7">
    <source>
        <dbReference type="ARBA" id="ARBA00023136"/>
    </source>
</evidence>
<dbReference type="RefSeq" id="WP_042624381.1">
    <property type="nucleotide sequence ID" value="NZ_BSTO01000023.1"/>
</dbReference>
<dbReference type="Pfam" id="PF07690">
    <property type="entry name" value="MFS_1"/>
    <property type="match status" value="1"/>
</dbReference>
<accession>A0A0B6RQP1</accession>
<keyword evidence="11" id="KW-1185">Reference proteome</keyword>
<dbReference type="InterPro" id="IPR011701">
    <property type="entry name" value="MFS"/>
</dbReference>
<reference evidence="10 11" key="2">
    <citation type="journal article" date="2016" name="Appl. Microbiol. Biotechnol.">
        <title>Mutations improving production and secretion of extracellular lipase by Burkholderia glumae PG1.</title>
        <authorList>
            <person name="Knapp A."/>
            <person name="Voget S."/>
            <person name="Gao R."/>
            <person name="Zaburannyi N."/>
            <person name="Krysciak D."/>
            <person name="Breuer M."/>
            <person name="Hauer B."/>
            <person name="Streit W.R."/>
            <person name="Muller R."/>
            <person name="Daniel R."/>
            <person name="Jaeger K.E."/>
        </authorList>
    </citation>
    <scope>NUCLEOTIDE SEQUENCE [LARGE SCALE GENOMIC DNA]</scope>
    <source>
        <strain evidence="10 11">PG1</strain>
    </source>
</reference>
<feature type="domain" description="Major facilitator superfamily (MFS) profile" evidence="9">
    <location>
        <begin position="16"/>
        <end position="412"/>
    </location>
</feature>
<evidence type="ECO:0000259" key="9">
    <source>
        <dbReference type="PROSITE" id="PS50850"/>
    </source>
</evidence>
<feature type="transmembrane region" description="Helical" evidence="8">
    <location>
        <begin position="229"/>
        <end position="253"/>
    </location>
</feature>
<dbReference type="PANTHER" id="PTHR23504:SF15">
    <property type="entry name" value="MAJOR FACILITATOR SUPERFAMILY (MFS) PROFILE DOMAIN-CONTAINING PROTEIN"/>
    <property type="match status" value="1"/>
</dbReference>
<dbReference type="EMBL" id="CP002580">
    <property type="protein sequence ID" value="AJK45703.1"/>
    <property type="molecule type" value="Genomic_DNA"/>
</dbReference>
<evidence type="ECO:0000256" key="3">
    <source>
        <dbReference type="ARBA" id="ARBA00007520"/>
    </source>
</evidence>
<comment type="subcellular location">
    <subcellularLocation>
        <location evidence="2">Membrane</location>
        <topology evidence="2">Multi-pass membrane protein</topology>
    </subcellularLocation>
</comment>
<feature type="transmembrane region" description="Helical" evidence="8">
    <location>
        <begin position="87"/>
        <end position="106"/>
    </location>
</feature>
<dbReference type="KEGG" id="bpla:bpln_1g11330"/>
<dbReference type="GO" id="GO:0022857">
    <property type="term" value="F:transmembrane transporter activity"/>
    <property type="evidence" value="ECO:0007669"/>
    <property type="project" value="InterPro"/>
</dbReference>
<gene>
    <name evidence="10" type="ORF">BGL_1c11810</name>
</gene>
<evidence type="ECO:0000256" key="2">
    <source>
        <dbReference type="ARBA" id="ARBA00004141"/>
    </source>
</evidence>
<keyword evidence="4" id="KW-0813">Transport</keyword>
<evidence type="ECO:0000313" key="10">
    <source>
        <dbReference type="EMBL" id="AJK45703.1"/>
    </source>
</evidence>
<dbReference type="PROSITE" id="PS00216">
    <property type="entry name" value="SUGAR_TRANSPORT_1"/>
    <property type="match status" value="1"/>
</dbReference>
<feature type="transmembrane region" description="Helical" evidence="8">
    <location>
        <begin position="173"/>
        <end position="193"/>
    </location>
</feature>
<name>A0A0B6RQP1_BURPL</name>
<feature type="transmembrane region" description="Helical" evidence="8">
    <location>
        <begin position="112"/>
        <end position="132"/>
    </location>
</feature>
<organism evidence="10 11">
    <name type="scientific">Burkholderia plantarii</name>
    <dbReference type="NCBI Taxonomy" id="41899"/>
    <lineage>
        <taxon>Bacteria</taxon>
        <taxon>Pseudomonadati</taxon>
        <taxon>Pseudomonadota</taxon>
        <taxon>Betaproteobacteria</taxon>
        <taxon>Burkholderiales</taxon>
        <taxon>Burkholderiaceae</taxon>
        <taxon>Burkholderia</taxon>
    </lineage>
</organism>
<evidence type="ECO:0000256" key="1">
    <source>
        <dbReference type="ARBA" id="ARBA00003279"/>
    </source>
</evidence>
<evidence type="ECO:0000256" key="5">
    <source>
        <dbReference type="ARBA" id="ARBA00022692"/>
    </source>
</evidence>
<dbReference type="HOGENOM" id="CLU_001265_10_11_4"/>
<dbReference type="SUPFAM" id="SSF103473">
    <property type="entry name" value="MFS general substrate transporter"/>
    <property type="match status" value="1"/>
</dbReference>
<sequence>MSTPIVAGEPRASRAAFGFIFATALMNTISFGIVLPVLPNLIKAFAGGDTALATEWSTLFAVVWGAMQFVCAPALGALSDRIGRRPVLLISLAGLAADSLIMALAPNLAWLFVGRLLNGLTSASLSTANAYVADVTPPERRARAFGRIGAAVSLGFLAGPALGGLLAGVDLRLPCYVAGALSACNFLYGLVVLPESLAPAARVASIDRRKLNPLGGLAFLKARADLRGLALLAFLVSLGWMVGPAIFVLYGGYRYGWSPAAIGLVMMASGGLGSFVQIVLVGPIVARVGERGALLAGAGMGALGYAGFGLASTGAGYLAAVPVYVMFNLFMPALQGLVTRRVGESEQGQLQGALQGLTGLASLIGPLVYGLGFAWSIGPGVARPIPGLAFFIAAGLMAVALLLALRITRPGSEGAA</sequence>
<dbReference type="PROSITE" id="PS50850">
    <property type="entry name" value="MFS"/>
    <property type="match status" value="1"/>
</dbReference>
<proteinExistence type="inferred from homology"/>
<dbReference type="CDD" id="cd17388">
    <property type="entry name" value="MFS_TetA"/>
    <property type="match status" value="1"/>
</dbReference>
<dbReference type="KEGG" id="bgp:BGL_1c11810"/>
<reference evidence="11" key="1">
    <citation type="submission" date="2011-03" db="EMBL/GenBank/DDBJ databases">
        <authorList>
            <person name="Voget S."/>
            <person name="Streit W.R."/>
            <person name="Jaeger K.E."/>
            <person name="Daniel R."/>
        </authorList>
    </citation>
    <scope>NUCLEOTIDE SEQUENCE [LARGE SCALE GENOMIC DNA]</scope>
    <source>
        <strain evidence="11">PG1</strain>
    </source>
</reference>
<feature type="transmembrane region" description="Helical" evidence="8">
    <location>
        <begin position="12"/>
        <end position="38"/>
    </location>
</feature>
<comment type="similarity">
    <text evidence="3">Belongs to the major facilitator superfamily. TCR/Tet family.</text>
</comment>
<feature type="transmembrane region" description="Helical" evidence="8">
    <location>
        <begin position="58"/>
        <end position="78"/>
    </location>
</feature>
<dbReference type="InterPro" id="IPR020846">
    <property type="entry name" value="MFS_dom"/>
</dbReference>
<dbReference type="Gene3D" id="1.20.1250.20">
    <property type="entry name" value="MFS general substrate transporter like domains"/>
    <property type="match status" value="1"/>
</dbReference>
<evidence type="ECO:0000256" key="8">
    <source>
        <dbReference type="SAM" id="Phobius"/>
    </source>
</evidence>
<evidence type="ECO:0000313" key="11">
    <source>
        <dbReference type="Proteomes" id="UP000031838"/>
    </source>
</evidence>
<dbReference type="AlphaFoldDB" id="A0A0B6RQP1"/>
<dbReference type="InterPro" id="IPR005829">
    <property type="entry name" value="Sugar_transporter_CS"/>
</dbReference>
<comment type="function">
    <text evidence="1">Resistance to tetracycline by an active tetracycline efflux. This is an energy-dependent process that decreases the accumulation of the antibiotic in whole cells. This protein functions as a metal-tetracycline/H(+) antiporter.</text>
</comment>
<feature type="transmembrane region" description="Helical" evidence="8">
    <location>
        <begin position="259"/>
        <end position="281"/>
    </location>
</feature>
<evidence type="ECO:0000256" key="4">
    <source>
        <dbReference type="ARBA" id="ARBA00022448"/>
    </source>
</evidence>
<feature type="transmembrane region" description="Helical" evidence="8">
    <location>
        <begin position="384"/>
        <end position="405"/>
    </location>
</feature>
<dbReference type="PANTHER" id="PTHR23504">
    <property type="entry name" value="MAJOR FACILITATOR SUPERFAMILY DOMAIN-CONTAINING PROTEIN 10"/>
    <property type="match status" value="1"/>
</dbReference>
<keyword evidence="7 8" id="KW-0472">Membrane</keyword>
<protein>
    <submittedName>
        <fullName evidence="10">Multidrug (Tetracycline) efflux pump, major facilitator superfamily (MFS)</fullName>
    </submittedName>
</protein>
<keyword evidence="6 8" id="KW-1133">Transmembrane helix</keyword>
<dbReference type="PRINTS" id="PR01035">
    <property type="entry name" value="TCRTETA"/>
</dbReference>
<dbReference type="OrthoDB" id="9814026at2"/>